<dbReference type="EMBL" id="CP064942">
    <property type="protein sequence ID" value="QPH54204.1"/>
    <property type="molecule type" value="Genomic_DNA"/>
</dbReference>
<protein>
    <submittedName>
        <fullName evidence="8">Phytoene desaturase</fullName>
    </submittedName>
</protein>
<comment type="similarity">
    <text evidence="2 5">Belongs to the carotenoid/retinoid oxidoreductase family.</text>
</comment>
<reference evidence="8 9" key="1">
    <citation type="submission" date="2020-11" db="EMBL/GenBank/DDBJ databases">
        <title>Description of Pontivivens ytuae sp. nov. isolated from deep sea sediment of Mariana Trench.</title>
        <authorList>
            <person name="Wang Z."/>
            <person name="Sun Q.-L."/>
            <person name="Xu X.-D."/>
            <person name="Tang Y.-Z."/>
            <person name="Zhang J."/>
        </authorList>
    </citation>
    <scope>NUCLEOTIDE SEQUENCE [LARGE SCALE GENOMIC DNA]</scope>
    <source>
        <strain evidence="8 9">MT2928</strain>
    </source>
</reference>
<evidence type="ECO:0000256" key="2">
    <source>
        <dbReference type="ARBA" id="ARBA00006046"/>
    </source>
</evidence>
<dbReference type="PANTHER" id="PTHR43734:SF7">
    <property type="entry name" value="4,4'-DIAPONEUROSPORENE OXYGENASE"/>
    <property type="match status" value="1"/>
</dbReference>
<feature type="compositionally biased region" description="Low complexity" evidence="6">
    <location>
        <begin position="487"/>
        <end position="518"/>
    </location>
</feature>
<comment type="pathway">
    <text evidence="1 5">Carotenoid biosynthesis.</text>
</comment>
<evidence type="ECO:0000256" key="3">
    <source>
        <dbReference type="ARBA" id="ARBA00022746"/>
    </source>
</evidence>
<dbReference type="InterPro" id="IPR014105">
    <property type="entry name" value="Carotenoid/retinoid_OxRdtase"/>
</dbReference>
<dbReference type="GO" id="GO:0016491">
    <property type="term" value="F:oxidoreductase activity"/>
    <property type="evidence" value="ECO:0007669"/>
    <property type="project" value="UniProtKB-KW"/>
</dbReference>
<dbReference type="InterPro" id="IPR036188">
    <property type="entry name" value="FAD/NAD-bd_sf"/>
</dbReference>
<sequence length="518" mass="53990">MQQQPTLIVGAGIGGLAAAVVLSAAGERVILIDRHDHPGGKMRAVPTMAGPADAGPTVLTMRSVFDRICAAAGTRLEDHVRLRSAPIVARHFWTDGSTLDLSGDPAQDSENVAAFGGPEAARAFQRFHAEATQLFEAFEGPMMQAPRPRLGPLALAAARPALLPALAPRSLAQHLARRFEDPRLRQLFGRYATYVGGRPDAAPAVLALIWAAEAQGVWAVDGGMHRLAEALADIAVSRGAELWLGCHVAGLEVEGGHATGVTLSDGTRIAAGRVLFNGDPAALRHGLLGPTACTAVPRAAVTPRSLSAHVWSFAAQPQGRPLAHHNVFFGADPRTEFGPLAHGAMPEDPTLYVCAQDRGTGTPDGPERFEIIMNAPPATGPTTEEEIARCRKETFATLMRHGLSFDPEPPDSTLTTPADFATLFPGSDGSLYGRSPHGLMAPFRRPTARSRITGLYLCGGGVHPGAGVPMAARSGLHAAEAILSDRASTSTSPQTATPGGTWTGSATAGATASRSSPS</sequence>
<keyword evidence="3 5" id="KW-0125">Carotenoid biosynthesis</keyword>
<evidence type="ECO:0000256" key="6">
    <source>
        <dbReference type="SAM" id="MobiDB-lite"/>
    </source>
</evidence>
<accession>A0A7S9LRZ4</accession>
<evidence type="ECO:0000256" key="5">
    <source>
        <dbReference type="RuleBase" id="RU362075"/>
    </source>
</evidence>
<organism evidence="8 9">
    <name type="scientific">Pontivivens ytuae</name>
    <dbReference type="NCBI Taxonomy" id="2789856"/>
    <lineage>
        <taxon>Bacteria</taxon>
        <taxon>Pseudomonadati</taxon>
        <taxon>Pseudomonadota</taxon>
        <taxon>Alphaproteobacteria</taxon>
        <taxon>Rhodobacterales</taxon>
        <taxon>Paracoccaceae</taxon>
        <taxon>Pontivivens</taxon>
    </lineage>
</organism>
<keyword evidence="4 5" id="KW-0560">Oxidoreductase</keyword>
<evidence type="ECO:0000313" key="8">
    <source>
        <dbReference type="EMBL" id="QPH54204.1"/>
    </source>
</evidence>
<dbReference type="InterPro" id="IPR054841">
    <property type="entry name" value="carotdesatCrtD"/>
</dbReference>
<dbReference type="Pfam" id="PF01593">
    <property type="entry name" value="Amino_oxidase"/>
    <property type="match status" value="1"/>
</dbReference>
<proteinExistence type="inferred from homology"/>
<evidence type="ECO:0000259" key="7">
    <source>
        <dbReference type="Pfam" id="PF01593"/>
    </source>
</evidence>
<feature type="domain" description="Amine oxidase" evidence="7">
    <location>
        <begin position="13"/>
        <end position="483"/>
    </location>
</feature>
<evidence type="ECO:0000256" key="1">
    <source>
        <dbReference type="ARBA" id="ARBA00004829"/>
    </source>
</evidence>
<dbReference type="AlphaFoldDB" id="A0A7S9LRZ4"/>
<keyword evidence="9" id="KW-1185">Reference proteome</keyword>
<dbReference type="Proteomes" id="UP000594800">
    <property type="component" value="Chromosome"/>
</dbReference>
<dbReference type="NCBIfam" id="TIGR02734">
    <property type="entry name" value="crtI_fam"/>
    <property type="match status" value="1"/>
</dbReference>
<dbReference type="GO" id="GO:0016117">
    <property type="term" value="P:carotenoid biosynthetic process"/>
    <property type="evidence" value="ECO:0007669"/>
    <property type="project" value="UniProtKB-KW"/>
</dbReference>
<dbReference type="InterPro" id="IPR002937">
    <property type="entry name" value="Amino_oxidase"/>
</dbReference>
<dbReference type="NCBIfam" id="NF045637">
    <property type="entry name" value="carotdesatCrtDProt"/>
    <property type="match status" value="1"/>
</dbReference>
<feature type="region of interest" description="Disordered" evidence="6">
    <location>
        <begin position="485"/>
        <end position="518"/>
    </location>
</feature>
<gene>
    <name evidence="8" type="primary">crtI</name>
    <name evidence="8" type="ORF">I0K15_00030</name>
</gene>
<evidence type="ECO:0000313" key="9">
    <source>
        <dbReference type="Proteomes" id="UP000594800"/>
    </source>
</evidence>
<dbReference type="KEGG" id="poz:I0K15_00030"/>
<dbReference type="SUPFAM" id="SSF51905">
    <property type="entry name" value="FAD/NAD(P)-binding domain"/>
    <property type="match status" value="1"/>
</dbReference>
<dbReference type="Gene3D" id="3.50.50.60">
    <property type="entry name" value="FAD/NAD(P)-binding domain"/>
    <property type="match status" value="2"/>
</dbReference>
<dbReference type="RefSeq" id="WP_196103413.1">
    <property type="nucleotide sequence ID" value="NZ_CP064942.1"/>
</dbReference>
<name>A0A7S9LRZ4_9RHOB</name>
<dbReference type="PANTHER" id="PTHR43734">
    <property type="entry name" value="PHYTOENE DESATURASE"/>
    <property type="match status" value="1"/>
</dbReference>
<evidence type="ECO:0000256" key="4">
    <source>
        <dbReference type="ARBA" id="ARBA00023002"/>
    </source>
</evidence>